<gene>
    <name evidence="4" type="ORF">JAAARDRAFT_71096</name>
</gene>
<comment type="similarity">
    <text evidence="2">Belongs to the acylphosphatase family.</text>
</comment>
<feature type="non-terminal residue" evidence="4">
    <location>
        <position position="1"/>
    </location>
</feature>
<evidence type="ECO:0000313" key="4">
    <source>
        <dbReference type="EMBL" id="KDQ55739.1"/>
    </source>
</evidence>
<name>A0A067PLP1_9AGAM</name>
<dbReference type="InParanoid" id="A0A067PLP1"/>
<dbReference type="Proteomes" id="UP000027265">
    <property type="component" value="Unassembled WGS sequence"/>
</dbReference>
<dbReference type="EC" id="3.6.1.7" evidence="1"/>
<evidence type="ECO:0000256" key="1">
    <source>
        <dbReference type="PROSITE-ProRule" id="PRU00520"/>
    </source>
</evidence>
<dbReference type="InterPro" id="IPR036046">
    <property type="entry name" value="Acylphosphatase-like_dom_sf"/>
</dbReference>
<feature type="active site" evidence="1">
    <location>
        <position position="27"/>
    </location>
</feature>
<dbReference type="PANTHER" id="PTHR47268">
    <property type="entry name" value="ACYLPHOSPHATASE"/>
    <property type="match status" value="1"/>
</dbReference>
<evidence type="ECO:0000256" key="2">
    <source>
        <dbReference type="RuleBase" id="RU004168"/>
    </source>
</evidence>
<dbReference type="AlphaFoldDB" id="A0A067PLP1"/>
<dbReference type="Pfam" id="PF00708">
    <property type="entry name" value="Acylphosphatase"/>
    <property type="match status" value="1"/>
</dbReference>
<dbReference type="InterPro" id="IPR001792">
    <property type="entry name" value="Acylphosphatase-like_dom"/>
</dbReference>
<feature type="active site" evidence="1">
    <location>
        <position position="9"/>
    </location>
</feature>
<dbReference type="GO" id="GO:0003998">
    <property type="term" value="F:acylphosphatase activity"/>
    <property type="evidence" value="ECO:0007669"/>
    <property type="project" value="UniProtKB-EC"/>
</dbReference>
<dbReference type="InterPro" id="IPR017968">
    <property type="entry name" value="Acylphosphatase_CS"/>
</dbReference>
<dbReference type="PROSITE" id="PS51160">
    <property type="entry name" value="ACYLPHOSPHATASE_3"/>
    <property type="match status" value="1"/>
</dbReference>
<dbReference type="PROSITE" id="PS00151">
    <property type="entry name" value="ACYLPHOSPHATASE_2"/>
    <property type="match status" value="1"/>
</dbReference>
<dbReference type="EMBL" id="KL197724">
    <property type="protein sequence ID" value="KDQ55739.1"/>
    <property type="molecule type" value="Genomic_DNA"/>
</dbReference>
<dbReference type="OrthoDB" id="7961613at2759"/>
<keyword evidence="1" id="KW-0378">Hydrolase</keyword>
<dbReference type="HOGENOM" id="CLU_141932_4_0_1"/>
<reference evidence="5" key="1">
    <citation type="journal article" date="2014" name="Proc. Natl. Acad. Sci. U.S.A.">
        <title>Extensive sampling of basidiomycete genomes demonstrates inadequacy of the white-rot/brown-rot paradigm for wood decay fungi.</title>
        <authorList>
            <person name="Riley R."/>
            <person name="Salamov A.A."/>
            <person name="Brown D.W."/>
            <person name="Nagy L.G."/>
            <person name="Floudas D."/>
            <person name="Held B.W."/>
            <person name="Levasseur A."/>
            <person name="Lombard V."/>
            <person name="Morin E."/>
            <person name="Otillar R."/>
            <person name="Lindquist E.A."/>
            <person name="Sun H."/>
            <person name="LaButti K.M."/>
            <person name="Schmutz J."/>
            <person name="Jabbour D."/>
            <person name="Luo H."/>
            <person name="Baker S.E."/>
            <person name="Pisabarro A.G."/>
            <person name="Walton J.D."/>
            <person name="Blanchette R.A."/>
            <person name="Henrissat B."/>
            <person name="Martin F."/>
            <person name="Cullen D."/>
            <person name="Hibbett D.S."/>
            <person name="Grigoriev I.V."/>
        </authorList>
    </citation>
    <scope>NUCLEOTIDE SEQUENCE [LARGE SCALE GENOMIC DNA]</scope>
    <source>
        <strain evidence="5">MUCL 33604</strain>
    </source>
</reference>
<dbReference type="STRING" id="933084.A0A067PLP1"/>
<protein>
    <recommendedName>
        <fullName evidence="1">acylphosphatase</fullName>
        <ecNumber evidence="1">3.6.1.7</ecNumber>
    </recommendedName>
</protein>
<comment type="catalytic activity">
    <reaction evidence="1">
        <text>an acyl phosphate + H2O = a carboxylate + phosphate + H(+)</text>
        <dbReference type="Rhea" id="RHEA:14965"/>
        <dbReference type="ChEBI" id="CHEBI:15377"/>
        <dbReference type="ChEBI" id="CHEBI:15378"/>
        <dbReference type="ChEBI" id="CHEBI:29067"/>
        <dbReference type="ChEBI" id="CHEBI:43474"/>
        <dbReference type="ChEBI" id="CHEBI:59918"/>
        <dbReference type="EC" id="3.6.1.7"/>
    </reaction>
</comment>
<evidence type="ECO:0000259" key="3">
    <source>
        <dbReference type="PROSITE" id="PS51160"/>
    </source>
</evidence>
<accession>A0A067PLP1</accession>
<feature type="domain" description="Acylphosphatase-like" evidence="3">
    <location>
        <begin position="1"/>
        <end position="88"/>
    </location>
</feature>
<dbReference type="PANTHER" id="PTHR47268:SF4">
    <property type="entry name" value="ACYLPHOSPHATASE"/>
    <property type="match status" value="1"/>
</dbReference>
<evidence type="ECO:0000313" key="5">
    <source>
        <dbReference type="Proteomes" id="UP000027265"/>
    </source>
</evidence>
<dbReference type="SUPFAM" id="SSF54975">
    <property type="entry name" value="Acylphosphatase/BLUF domain-like"/>
    <property type="match status" value="1"/>
</dbReference>
<organism evidence="4 5">
    <name type="scientific">Jaapia argillacea MUCL 33604</name>
    <dbReference type="NCBI Taxonomy" id="933084"/>
    <lineage>
        <taxon>Eukaryota</taxon>
        <taxon>Fungi</taxon>
        <taxon>Dikarya</taxon>
        <taxon>Basidiomycota</taxon>
        <taxon>Agaricomycotina</taxon>
        <taxon>Agaricomycetes</taxon>
        <taxon>Agaricomycetidae</taxon>
        <taxon>Jaapiales</taxon>
        <taxon>Jaapiaceae</taxon>
        <taxon>Jaapia</taxon>
    </lineage>
</organism>
<proteinExistence type="inferred from homology"/>
<keyword evidence="5" id="KW-1185">Reference proteome</keyword>
<dbReference type="Gene3D" id="3.30.70.100">
    <property type="match status" value="1"/>
</dbReference>
<dbReference type="InterPro" id="IPR020456">
    <property type="entry name" value="Acylphosphatase"/>
</dbReference>
<sequence length="88" mass="9586">GLVQGVNFRAWTARQAQNLRLAGFVRNSEDGSVTGEACGSNSNIEKFKQLLGKGPVHAEVESVEVLTEETLPQEKEGGWGIRGFEVRN</sequence>